<name>A0A068RHZ3_9FUNG</name>
<sequence>MENDKERDESTAGWERKHVSRDNLDLFNQRIGDVMVMMNVMGNLGSIALVVWDIVSKKEVPHHMITVEDGDELEWHPQKEGRHVFDEKHSTAMDNIGSLLE</sequence>
<comment type="caution">
    <text evidence="2">The sequence shown here is derived from an EMBL/GenBank/DDBJ whole genome shotgun (WGS) entry which is preliminary data.</text>
</comment>
<keyword evidence="1" id="KW-1133">Transmembrane helix</keyword>
<keyword evidence="1" id="KW-0812">Transmembrane</keyword>
<dbReference type="VEuPathDB" id="FungiDB:LCOR_01097.1"/>
<dbReference type="AlphaFoldDB" id="A0A068RHZ3"/>
<keyword evidence="1" id="KW-0472">Membrane</keyword>
<proteinExistence type="predicted"/>
<gene>
    <name evidence="2" type="ORF">LCOR_01097.1</name>
</gene>
<organism evidence="2 3">
    <name type="scientific">Lichtheimia corymbifera JMRC:FSU:9682</name>
    <dbReference type="NCBI Taxonomy" id="1263082"/>
    <lineage>
        <taxon>Eukaryota</taxon>
        <taxon>Fungi</taxon>
        <taxon>Fungi incertae sedis</taxon>
        <taxon>Mucoromycota</taxon>
        <taxon>Mucoromycotina</taxon>
        <taxon>Mucoromycetes</taxon>
        <taxon>Mucorales</taxon>
        <taxon>Lichtheimiaceae</taxon>
        <taxon>Lichtheimia</taxon>
    </lineage>
</organism>
<dbReference type="EMBL" id="CBTN010000003">
    <property type="protein sequence ID" value="CDH49350.1"/>
    <property type="molecule type" value="Genomic_DNA"/>
</dbReference>
<accession>A0A068RHZ3</accession>
<protein>
    <submittedName>
        <fullName evidence="2">Uncharacterized protein</fullName>
    </submittedName>
</protein>
<keyword evidence="3" id="KW-1185">Reference proteome</keyword>
<evidence type="ECO:0000313" key="3">
    <source>
        <dbReference type="Proteomes" id="UP000027586"/>
    </source>
</evidence>
<evidence type="ECO:0000313" key="2">
    <source>
        <dbReference type="EMBL" id="CDH49350.1"/>
    </source>
</evidence>
<feature type="transmembrane region" description="Helical" evidence="1">
    <location>
        <begin position="34"/>
        <end position="55"/>
    </location>
</feature>
<reference evidence="2" key="1">
    <citation type="submission" date="2013-08" db="EMBL/GenBank/DDBJ databases">
        <title>Gene expansion shapes genome architecture in the human pathogen Lichtheimia corymbifera: an evolutionary genomics analysis in the ancient terrestrial Mucorales (Mucoromycotina).</title>
        <authorList>
            <person name="Schwartze V.U."/>
            <person name="Winter S."/>
            <person name="Shelest E."/>
            <person name="Marcet-Houben M."/>
            <person name="Horn F."/>
            <person name="Wehner S."/>
            <person name="Hoffmann K."/>
            <person name="Riege K."/>
            <person name="Sammeth M."/>
            <person name="Nowrousian M."/>
            <person name="Valiante V."/>
            <person name="Linde J."/>
            <person name="Jacobsen I.D."/>
            <person name="Marz M."/>
            <person name="Brakhage A.A."/>
            <person name="Gabaldon T."/>
            <person name="Bocker S."/>
            <person name="Voigt K."/>
        </authorList>
    </citation>
    <scope>NUCLEOTIDE SEQUENCE [LARGE SCALE GENOMIC DNA]</scope>
    <source>
        <strain evidence="2">FSU 9682</strain>
    </source>
</reference>
<evidence type="ECO:0000256" key="1">
    <source>
        <dbReference type="SAM" id="Phobius"/>
    </source>
</evidence>
<dbReference type="Proteomes" id="UP000027586">
    <property type="component" value="Unassembled WGS sequence"/>
</dbReference>